<dbReference type="NCBIfam" id="NF008774">
    <property type="entry name" value="PRK11815.1"/>
    <property type="match status" value="1"/>
</dbReference>
<keyword evidence="5 9" id="KW-0819">tRNA processing</keyword>
<evidence type="ECO:0000256" key="12">
    <source>
        <dbReference type="PIRSR" id="PIRSR006621-2"/>
    </source>
</evidence>
<accession>A0A0N0IRY1</accession>
<protein>
    <recommendedName>
        <fullName evidence="9">tRNA-dihydrouridine(20/20a) synthase</fullName>
        <ecNumber evidence="9">1.3.1.91</ecNumber>
    </recommendedName>
    <alternativeName>
        <fullName evidence="9">DusA-like U20-specific dihydrouridine synthase</fullName>
        <shortName evidence="9">U20-specific Dus</shortName>
    </alternativeName>
</protein>
<feature type="domain" description="DUS-like FMN-binding" evidence="13">
    <location>
        <begin position="8"/>
        <end position="306"/>
    </location>
</feature>
<comment type="caution">
    <text evidence="9">Lacks conserved residue(s) required for the propagation of feature annotation.</text>
</comment>
<comment type="catalytic activity">
    <reaction evidence="9">
        <text>5,6-dihydrouridine(20) in tRNA + NAD(+) = uridine(20) in tRNA + NADH + H(+)</text>
        <dbReference type="Rhea" id="RHEA:53340"/>
        <dbReference type="Rhea" id="RHEA-COMP:13533"/>
        <dbReference type="Rhea" id="RHEA-COMP:13534"/>
        <dbReference type="ChEBI" id="CHEBI:15378"/>
        <dbReference type="ChEBI" id="CHEBI:57540"/>
        <dbReference type="ChEBI" id="CHEBI:57945"/>
        <dbReference type="ChEBI" id="CHEBI:65315"/>
        <dbReference type="ChEBI" id="CHEBI:74443"/>
        <dbReference type="EC" id="1.3.1.91"/>
    </reaction>
</comment>
<evidence type="ECO:0000256" key="11">
    <source>
        <dbReference type="PIRSR" id="PIRSR006621-1"/>
    </source>
</evidence>
<evidence type="ECO:0000256" key="1">
    <source>
        <dbReference type="ARBA" id="ARBA00001917"/>
    </source>
</evidence>
<dbReference type="PANTHER" id="PTHR42907">
    <property type="entry name" value="FMN-LINKED OXIDOREDUCTASES SUPERFAMILY PROTEIN"/>
    <property type="match status" value="1"/>
</dbReference>
<evidence type="ECO:0000313" key="15">
    <source>
        <dbReference type="Proteomes" id="UP000053099"/>
    </source>
</evidence>
<keyword evidence="7 9" id="KW-0694">RNA-binding</keyword>
<evidence type="ECO:0000256" key="9">
    <source>
        <dbReference type="HAMAP-Rule" id="MF_02041"/>
    </source>
</evidence>
<dbReference type="PIRSF" id="PIRSF006621">
    <property type="entry name" value="Dus"/>
    <property type="match status" value="1"/>
</dbReference>
<keyword evidence="4 9" id="KW-0288">FMN</keyword>
<dbReference type="Gene3D" id="1.20.120.1460">
    <property type="match status" value="1"/>
</dbReference>
<evidence type="ECO:0000256" key="6">
    <source>
        <dbReference type="ARBA" id="ARBA00022857"/>
    </source>
</evidence>
<dbReference type="InterPro" id="IPR013785">
    <property type="entry name" value="Aldolase_TIM"/>
</dbReference>
<organism evidence="14 15">
    <name type="scientific">Thermus scotoductus</name>
    <dbReference type="NCBI Taxonomy" id="37636"/>
    <lineage>
        <taxon>Bacteria</taxon>
        <taxon>Thermotogati</taxon>
        <taxon>Deinococcota</taxon>
        <taxon>Deinococci</taxon>
        <taxon>Thermales</taxon>
        <taxon>Thermaceae</taxon>
        <taxon>Thermus</taxon>
    </lineage>
</organism>
<comment type="similarity">
    <text evidence="9">Belongs to the Dus family. DusA subfamily.</text>
</comment>
<sequence length="344" mass="38656">MSDHRLSVAPMVDRTDRHFRYLVRQISRKVRLYTEMTVDQAVLRGKAERLLAFHPEEHPIALQLAGSDPKSLAEAARIGQAWGYDEVNLNLGCPSEKAQEGGFGACLLLDPIRVREILKAMVEAVDIPVTVKLRLGVEGESYPLLARWVEAYGETGVRVFIVHARSALLNLSTRKNREVPPLRHDWVHRLKADFPHLTLILNGGVRTLEEALPHLEKVDGVMMGRAVYEDPFVLAEADRRVFGLAHRPSRLDVARRMRLYLEAEAQKGTPPWAVLRHMLNLFRGQPGGRLWRRLLSEGRSLDALDQALGLLQEQVGQEGEEEHPDPKGNAAVKRAALGFSRQGI</sequence>
<dbReference type="GO" id="GO:0000049">
    <property type="term" value="F:tRNA binding"/>
    <property type="evidence" value="ECO:0007669"/>
    <property type="project" value="UniProtKB-UniRule"/>
</dbReference>
<dbReference type="CDD" id="cd02801">
    <property type="entry name" value="DUS_like_FMN"/>
    <property type="match status" value="1"/>
</dbReference>
<evidence type="ECO:0000256" key="8">
    <source>
        <dbReference type="ARBA" id="ARBA00023002"/>
    </source>
</evidence>
<feature type="site" description="Interacts with tRNA; defines subfamily-specific binding signature" evidence="9">
    <location>
        <position position="289"/>
    </location>
</feature>
<dbReference type="PATRIC" id="fig|37636.3.peg.682"/>
<feature type="binding site" evidence="9 12">
    <location>
        <position position="63"/>
    </location>
    <ligand>
        <name>FMN</name>
        <dbReference type="ChEBI" id="CHEBI:58210"/>
    </ligand>
</feature>
<gene>
    <name evidence="14" type="ORF">AN926_00435</name>
</gene>
<dbReference type="SUPFAM" id="SSF51395">
    <property type="entry name" value="FMN-linked oxidoreductases"/>
    <property type="match status" value="1"/>
</dbReference>
<feature type="binding site" evidence="9 12">
    <location>
        <begin position="224"/>
        <end position="225"/>
    </location>
    <ligand>
        <name>FMN</name>
        <dbReference type="ChEBI" id="CHEBI:58210"/>
    </ligand>
</feature>
<comment type="similarity">
    <text evidence="10">Belongs to the dus family.</text>
</comment>
<comment type="catalytic activity">
    <reaction evidence="9">
        <text>5,6-dihydrouridine(20) in tRNA + NADP(+) = uridine(20) in tRNA + NADPH + H(+)</text>
        <dbReference type="Rhea" id="RHEA:53336"/>
        <dbReference type="Rhea" id="RHEA-COMP:13533"/>
        <dbReference type="Rhea" id="RHEA-COMP:13534"/>
        <dbReference type="ChEBI" id="CHEBI:15378"/>
        <dbReference type="ChEBI" id="CHEBI:57783"/>
        <dbReference type="ChEBI" id="CHEBI:58349"/>
        <dbReference type="ChEBI" id="CHEBI:65315"/>
        <dbReference type="ChEBI" id="CHEBI:74443"/>
        <dbReference type="EC" id="1.3.1.91"/>
    </reaction>
</comment>
<evidence type="ECO:0000259" key="13">
    <source>
        <dbReference type="Pfam" id="PF01207"/>
    </source>
</evidence>
<keyword evidence="12" id="KW-0547">Nucleotide-binding</keyword>
<comment type="catalytic activity">
    <reaction evidence="9">
        <text>5,6-dihydrouridine(20a) in tRNA + NADP(+) = uridine(20a) in tRNA + NADPH + H(+)</text>
        <dbReference type="Rhea" id="RHEA:53344"/>
        <dbReference type="Rhea" id="RHEA-COMP:13535"/>
        <dbReference type="Rhea" id="RHEA-COMP:13536"/>
        <dbReference type="ChEBI" id="CHEBI:15378"/>
        <dbReference type="ChEBI" id="CHEBI:57783"/>
        <dbReference type="ChEBI" id="CHEBI:58349"/>
        <dbReference type="ChEBI" id="CHEBI:65315"/>
        <dbReference type="ChEBI" id="CHEBI:74443"/>
    </reaction>
</comment>
<evidence type="ECO:0000313" key="14">
    <source>
        <dbReference type="EMBL" id="KPD33037.1"/>
    </source>
</evidence>
<feature type="binding site" evidence="9 12">
    <location>
        <position position="163"/>
    </location>
    <ligand>
        <name>FMN</name>
        <dbReference type="ChEBI" id="CHEBI:58210"/>
    </ligand>
</feature>
<reference evidence="14 15" key="1">
    <citation type="submission" date="2015-09" db="EMBL/GenBank/DDBJ databases">
        <title>Draft genome sequence of Thermus scotoductus strain K1 isolated from a geothermal spring in Nagorno-Karabakh, Armenia.</title>
        <authorList>
            <person name="Saghatelyan A."/>
            <person name="Poghosyan L."/>
            <person name="Panosyan H."/>
            <person name="Birkeland N.-K."/>
        </authorList>
    </citation>
    <scope>NUCLEOTIDE SEQUENCE [LARGE SCALE GENOMIC DNA]</scope>
    <source>
        <strain evidence="14 15">K1</strain>
    </source>
</reference>
<comment type="cofactor">
    <cofactor evidence="1 9 10 12">
        <name>FMN</name>
        <dbReference type="ChEBI" id="CHEBI:58210"/>
    </cofactor>
</comment>
<dbReference type="InterPro" id="IPR001269">
    <property type="entry name" value="DUS_fam"/>
</dbReference>
<dbReference type="EMBL" id="LJJR01000002">
    <property type="protein sequence ID" value="KPD33037.1"/>
    <property type="molecule type" value="Genomic_DNA"/>
</dbReference>
<comment type="caution">
    <text evidence="14">The sequence shown here is derived from an EMBL/GenBank/DDBJ whole genome shotgun (WGS) entry which is preliminary data.</text>
</comment>
<feature type="site" description="Interacts with tRNA" evidence="9">
    <location>
        <position position="177"/>
    </location>
</feature>
<feature type="binding site" evidence="9 12">
    <location>
        <position position="132"/>
    </location>
    <ligand>
        <name>FMN</name>
        <dbReference type="ChEBI" id="CHEBI:58210"/>
    </ligand>
</feature>
<keyword evidence="2 9" id="KW-0820">tRNA-binding</keyword>
<dbReference type="Pfam" id="PF01207">
    <property type="entry name" value="Dus"/>
    <property type="match status" value="1"/>
</dbReference>
<dbReference type="GO" id="GO:0010181">
    <property type="term" value="F:FMN binding"/>
    <property type="evidence" value="ECO:0007669"/>
    <property type="project" value="UniProtKB-UniRule"/>
</dbReference>
<feature type="active site" description="Proton donor" evidence="9 11">
    <location>
        <position position="93"/>
    </location>
</feature>
<keyword evidence="8 9" id="KW-0560">Oxidoreductase</keyword>
<evidence type="ECO:0000256" key="5">
    <source>
        <dbReference type="ARBA" id="ARBA00022694"/>
    </source>
</evidence>
<dbReference type="GO" id="GO:0102266">
    <property type="term" value="F:tRNA-dihydrouridine20a synthase activity"/>
    <property type="evidence" value="ECO:0007669"/>
    <property type="project" value="RHEA"/>
</dbReference>
<dbReference type="InterPro" id="IPR004653">
    <property type="entry name" value="DusA"/>
</dbReference>
<evidence type="ECO:0000256" key="7">
    <source>
        <dbReference type="ARBA" id="ARBA00022884"/>
    </source>
</evidence>
<comment type="catalytic activity">
    <reaction evidence="9">
        <text>5,6-dihydrouridine(20a) in tRNA + NAD(+) = uridine(20a) in tRNA + NADH + H(+)</text>
        <dbReference type="Rhea" id="RHEA:53348"/>
        <dbReference type="Rhea" id="RHEA-COMP:13535"/>
        <dbReference type="Rhea" id="RHEA-COMP:13536"/>
        <dbReference type="ChEBI" id="CHEBI:15378"/>
        <dbReference type="ChEBI" id="CHEBI:57540"/>
        <dbReference type="ChEBI" id="CHEBI:57945"/>
        <dbReference type="ChEBI" id="CHEBI:65315"/>
        <dbReference type="ChEBI" id="CHEBI:74443"/>
    </reaction>
</comment>
<feature type="binding site" evidence="9 12">
    <location>
        <begin position="10"/>
        <end position="12"/>
    </location>
    <ligand>
        <name>FMN</name>
        <dbReference type="ChEBI" id="CHEBI:58210"/>
    </ligand>
</feature>
<evidence type="ECO:0000256" key="3">
    <source>
        <dbReference type="ARBA" id="ARBA00022630"/>
    </source>
</evidence>
<dbReference type="Gene3D" id="3.20.20.70">
    <property type="entry name" value="Aldolase class I"/>
    <property type="match status" value="1"/>
</dbReference>
<keyword evidence="6 9" id="KW-0521">NADP</keyword>
<name>A0A0N0IRY1_THESC</name>
<keyword evidence="3 9" id="KW-0285">Flavoprotein</keyword>
<dbReference type="EC" id="1.3.1.91" evidence="9"/>
<feature type="binding site" evidence="9 12">
    <location>
        <begin position="202"/>
        <end position="204"/>
    </location>
    <ligand>
        <name>FMN</name>
        <dbReference type="ChEBI" id="CHEBI:58210"/>
    </ligand>
</feature>
<comment type="function">
    <text evidence="9">Catalyzes the synthesis of 5,6-dihydrouridine (D), a modified base found in the D-loop of most tRNAs, via the reduction of the C5-C6 double bond in target uridines. Specifically modifies U20 and U20a in tRNAs.</text>
</comment>
<dbReference type="PANTHER" id="PTHR42907:SF1">
    <property type="entry name" value="FMN-LINKED OXIDOREDUCTASES SUPERFAMILY PROTEIN"/>
    <property type="match status" value="1"/>
</dbReference>
<dbReference type="HAMAP" id="MF_02041">
    <property type="entry name" value="DusA_subfam"/>
    <property type="match status" value="1"/>
</dbReference>
<dbReference type="InterPro" id="IPR018517">
    <property type="entry name" value="tRNA_hU_synthase_CS"/>
</dbReference>
<evidence type="ECO:0000256" key="4">
    <source>
        <dbReference type="ARBA" id="ARBA00022643"/>
    </source>
</evidence>
<feature type="site" description="Interacts with tRNA" evidence="9">
    <location>
        <position position="90"/>
    </location>
</feature>
<dbReference type="GO" id="GO:0102264">
    <property type="term" value="F:tRNA-dihydrouridine20 synthase activity"/>
    <property type="evidence" value="ECO:0007669"/>
    <property type="project" value="UniProtKB-EC"/>
</dbReference>
<dbReference type="AlphaFoldDB" id="A0A0N0IRY1"/>
<dbReference type="PROSITE" id="PS01136">
    <property type="entry name" value="UPF0034"/>
    <property type="match status" value="1"/>
</dbReference>
<dbReference type="Proteomes" id="UP000053099">
    <property type="component" value="Unassembled WGS sequence"/>
</dbReference>
<evidence type="ECO:0000256" key="2">
    <source>
        <dbReference type="ARBA" id="ARBA00022555"/>
    </source>
</evidence>
<proteinExistence type="inferred from homology"/>
<dbReference type="InterPro" id="IPR035587">
    <property type="entry name" value="DUS-like_FMN-bd"/>
</dbReference>
<dbReference type="GO" id="GO:0050660">
    <property type="term" value="F:flavin adenine dinucleotide binding"/>
    <property type="evidence" value="ECO:0007669"/>
    <property type="project" value="InterPro"/>
</dbReference>
<evidence type="ECO:0000256" key="10">
    <source>
        <dbReference type="PIRNR" id="PIRNR006621"/>
    </source>
</evidence>
<feature type="site" description="Interacts with tRNA; defines subfamily-specific binding signature" evidence="9">
    <location>
        <position position="292"/>
    </location>
</feature>